<dbReference type="Proteomes" id="UP001652581">
    <property type="component" value="Chromosome 19"/>
</dbReference>
<dbReference type="AlphaFoldDB" id="A0A6I9I3S2"/>
<dbReference type="Gene3D" id="3.15.20.10">
    <property type="entry name" value="Bactericidal permeability-increasing protein, domain 2"/>
    <property type="match status" value="1"/>
</dbReference>
<dbReference type="PANTHER" id="PTHR47395:SF1">
    <property type="entry name" value="BPI FOLD-CONTAINING FAMILY B MEMBER 1"/>
    <property type="match status" value="1"/>
</dbReference>
<dbReference type="Pfam" id="PF02886">
    <property type="entry name" value="LBP_BPI_CETP_C"/>
    <property type="match status" value="1"/>
</dbReference>
<dbReference type="InterPro" id="IPR001124">
    <property type="entry name" value="Lipid-bd_serum_glycop_C"/>
</dbReference>
<dbReference type="InterPro" id="IPR017942">
    <property type="entry name" value="Lipid-bd_serum_glycop_N"/>
</dbReference>
<feature type="signal peptide" evidence="1">
    <location>
        <begin position="1"/>
        <end position="21"/>
    </location>
</feature>
<organism evidence="3 4">
    <name type="scientific">Vicugna pacos</name>
    <name type="common">Alpaca</name>
    <name type="synonym">Lama pacos</name>
    <dbReference type="NCBI Taxonomy" id="30538"/>
    <lineage>
        <taxon>Eukaryota</taxon>
        <taxon>Metazoa</taxon>
        <taxon>Chordata</taxon>
        <taxon>Craniata</taxon>
        <taxon>Vertebrata</taxon>
        <taxon>Euteleostomi</taxon>
        <taxon>Mammalia</taxon>
        <taxon>Eutheria</taxon>
        <taxon>Laurasiatheria</taxon>
        <taxon>Artiodactyla</taxon>
        <taxon>Tylopoda</taxon>
        <taxon>Camelidae</taxon>
        <taxon>Vicugna</taxon>
    </lineage>
</organism>
<dbReference type="RefSeq" id="XP_006202804.1">
    <property type="nucleotide sequence ID" value="XM_006202742.4"/>
</dbReference>
<dbReference type="Gene3D" id="3.15.10.10">
    <property type="entry name" value="Bactericidal permeability-increasing protein, domain 1"/>
    <property type="match status" value="1"/>
</dbReference>
<keyword evidence="1" id="KW-0732">Signal</keyword>
<feature type="chain" id="PRO_5026968807" evidence="1">
    <location>
        <begin position="22"/>
        <end position="472"/>
    </location>
</feature>
<dbReference type="KEGG" id="vpc:102528085"/>
<name>A0A6I9I3S2_VICPA</name>
<evidence type="ECO:0000259" key="2">
    <source>
        <dbReference type="SMART" id="SM00328"/>
    </source>
</evidence>
<keyword evidence="3" id="KW-1185">Reference proteome</keyword>
<dbReference type="InterPro" id="IPR017943">
    <property type="entry name" value="Bactericidal_perm-incr_a/b_dom"/>
</dbReference>
<feature type="domain" description="Lipid-binding serum glycoprotein N-terminal" evidence="2">
    <location>
        <begin position="36"/>
        <end position="262"/>
    </location>
</feature>
<dbReference type="GO" id="GO:0070062">
    <property type="term" value="C:extracellular exosome"/>
    <property type="evidence" value="ECO:0007669"/>
    <property type="project" value="TreeGrafter"/>
</dbReference>
<proteinExistence type="predicted"/>
<dbReference type="GeneID" id="102528085"/>
<dbReference type="GO" id="GO:0034144">
    <property type="term" value="P:negative regulation of toll-like receptor 4 signaling pathway"/>
    <property type="evidence" value="ECO:0007669"/>
    <property type="project" value="TreeGrafter"/>
</dbReference>
<reference evidence="4" key="1">
    <citation type="submission" date="2025-08" db="UniProtKB">
        <authorList>
            <consortium name="RefSeq"/>
        </authorList>
    </citation>
    <scope>IDENTIFICATION</scope>
</reference>
<dbReference type="OrthoDB" id="9833455at2759"/>
<dbReference type="SUPFAM" id="SSF55394">
    <property type="entry name" value="Bactericidal permeability-increasing protein, BPI"/>
    <property type="match status" value="2"/>
</dbReference>
<dbReference type="GO" id="GO:0002227">
    <property type="term" value="P:innate immune response in mucosa"/>
    <property type="evidence" value="ECO:0007669"/>
    <property type="project" value="TreeGrafter"/>
</dbReference>
<dbReference type="InParanoid" id="A0A6I9I3S2"/>
<evidence type="ECO:0000313" key="4">
    <source>
        <dbReference type="RefSeq" id="XP_006202804.1"/>
    </source>
</evidence>
<dbReference type="GO" id="GO:0008289">
    <property type="term" value="F:lipid binding"/>
    <property type="evidence" value="ECO:0007669"/>
    <property type="project" value="InterPro"/>
</dbReference>
<sequence>MASPRTFIFLCGLMAANLVGANFSPPAVLSLSPEIIKEKLAEKLKNRDAVNTLQQLPLLSTIHKEPASGIISRLVKSVLKHITQLNITSASILQLQVQPGAKDQELIVKVPLDLVAAFNTPLLKSFVEMHMQLEAETIIQVETSKAGHSHLVLSNCSDIRRSLHINLLKKYSFQVNSLANKVINLLAPALPKLVKSELCPIVKAAFEDMRVDFLNLVRVSISLNSNHLEFDILSSAIFSNAVHLILGAKLLNSEGKVTKWFNVSLVSLRMPTLYDVPFSLTVRKDVVKAAVAALLPPEEFMVLLESVLPDLDHLLKSSIKVISEKAADQLGPKQTVKILIQGTLDLLLDQNIARVAQEIVLLVFTTSEAKRPLLTLGIEATSEAQFYMEGHRLMLSFNKIRSDRIHLLNSGIGLFKPDILKNIITKILMSVLLPHENGKLRSGIPLSMVKALGFKEASSSVTKDALVITPTS</sequence>
<protein>
    <submittedName>
        <fullName evidence="4">BPI fold-containing family B member 1</fullName>
    </submittedName>
</protein>
<dbReference type="PANTHER" id="PTHR47395">
    <property type="entry name" value="BPI FOLD-CONTAINING FAMILY B MEMBER 1"/>
    <property type="match status" value="1"/>
</dbReference>
<dbReference type="PIRSF" id="PIRSF037186">
    <property type="entry name" value="PLUNC_long_form"/>
    <property type="match status" value="1"/>
</dbReference>
<accession>A0A6I9I3S2</accession>
<dbReference type="InterPro" id="IPR021193">
    <property type="entry name" value="Bpifb1"/>
</dbReference>
<dbReference type="FunCoup" id="A0A6I9I3S2">
    <property type="interactions" value="31"/>
</dbReference>
<gene>
    <name evidence="4" type="primary">BPIFB1</name>
</gene>
<evidence type="ECO:0000256" key="1">
    <source>
        <dbReference type="SAM" id="SignalP"/>
    </source>
</evidence>
<dbReference type="Pfam" id="PF01273">
    <property type="entry name" value="LBP_BPI_CETP"/>
    <property type="match status" value="1"/>
</dbReference>
<evidence type="ECO:0000313" key="3">
    <source>
        <dbReference type="Proteomes" id="UP001652581"/>
    </source>
</evidence>
<dbReference type="CTD" id="92747"/>
<dbReference type="SMART" id="SM00328">
    <property type="entry name" value="BPI1"/>
    <property type="match status" value="1"/>
</dbReference>